<dbReference type="Proteomes" id="UP000000600">
    <property type="component" value="Unassembled WGS sequence"/>
</dbReference>
<dbReference type="GeneID" id="5010944"/>
<organism evidence="1 2">
    <name type="scientific">Paramecium tetraurelia</name>
    <dbReference type="NCBI Taxonomy" id="5888"/>
    <lineage>
        <taxon>Eukaryota</taxon>
        <taxon>Sar</taxon>
        <taxon>Alveolata</taxon>
        <taxon>Ciliophora</taxon>
        <taxon>Intramacronucleata</taxon>
        <taxon>Oligohymenophorea</taxon>
        <taxon>Peniculida</taxon>
        <taxon>Parameciidae</taxon>
        <taxon>Paramecium</taxon>
    </lineage>
</organism>
<name>A0BGV5_PARTE</name>
<sequence length="191" mass="22352">MQFDFFDEEQAQIQHFESTHSYGETQSVQVLNKLAQQAPPDKQHPKQLEQVEVLNPPQFIHQLLKERPHPVERHEVFGMLVHFVQAKLYHPHTFQQFDQSQSEHLQQPSSDHQPQPVSASQLAESVVVQSADAYCNVKQQRTKEIIKSQSNLIQLQFKCQLKIQDMISYVYILIPKLRIFKFLNIVLKQEA</sequence>
<dbReference type="OrthoDB" id="10474083at2759"/>
<dbReference type="KEGG" id="ptm:GSPATT00028807001"/>
<dbReference type="HOGENOM" id="CLU_1424010_0_0_1"/>
<reference evidence="1 2" key="1">
    <citation type="journal article" date="2006" name="Nature">
        <title>Global trends of whole-genome duplications revealed by the ciliate Paramecium tetraurelia.</title>
        <authorList>
            <consortium name="Genoscope"/>
            <person name="Aury J.-M."/>
            <person name="Jaillon O."/>
            <person name="Duret L."/>
            <person name="Noel B."/>
            <person name="Jubin C."/>
            <person name="Porcel B.M."/>
            <person name="Segurens B."/>
            <person name="Daubin V."/>
            <person name="Anthouard V."/>
            <person name="Aiach N."/>
            <person name="Arnaiz O."/>
            <person name="Billaut A."/>
            <person name="Beisson J."/>
            <person name="Blanc I."/>
            <person name="Bouhouche K."/>
            <person name="Camara F."/>
            <person name="Duharcourt S."/>
            <person name="Guigo R."/>
            <person name="Gogendeau D."/>
            <person name="Katinka M."/>
            <person name="Keller A.-M."/>
            <person name="Kissmehl R."/>
            <person name="Klotz C."/>
            <person name="Koll F."/>
            <person name="Le Moue A."/>
            <person name="Lepere C."/>
            <person name="Malinsky S."/>
            <person name="Nowacki M."/>
            <person name="Nowak J.K."/>
            <person name="Plattner H."/>
            <person name="Poulain J."/>
            <person name="Ruiz F."/>
            <person name="Serrano V."/>
            <person name="Zagulski M."/>
            <person name="Dessen P."/>
            <person name="Betermier M."/>
            <person name="Weissenbach J."/>
            <person name="Scarpelli C."/>
            <person name="Schachter V."/>
            <person name="Sperling L."/>
            <person name="Meyer E."/>
            <person name="Cohen J."/>
            <person name="Wincker P."/>
        </authorList>
    </citation>
    <scope>NUCLEOTIDE SEQUENCE [LARGE SCALE GENOMIC DNA]</scope>
    <source>
        <strain evidence="1 2">Stock d4-2</strain>
    </source>
</reference>
<dbReference type="RefSeq" id="XP_001425170.1">
    <property type="nucleotide sequence ID" value="XM_001425133.1"/>
</dbReference>
<dbReference type="AlphaFoldDB" id="A0BGV5"/>
<dbReference type="InParanoid" id="A0BGV5"/>
<proteinExistence type="predicted"/>
<keyword evidence="2" id="KW-1185">Reference proteome</keyword>
<protein>
    <submittedName>
        <fullName evidence="1">Uncharacterized protein</fullName>
    </submittedName>
</protein>
<evidence type="ECO:0000313" key="1">
    <source>
        <dbReference type="EMBL" id="CAK57772.1"/>
    </source>
</evidence>
<accession>A0BGV5</accession>
<evidence type="ECO:0000313" key="2">
    <source>
        <dbReference type="Proteomes" id="UP000000600"/>
    </source>
</evidence>
<dbReference type="EMBL" id="CT867994">
    <property type="protein sequence ID" value="CAK57772.1"/>
    <property type="molecule type" value="Genomic_DNA"/>
</dbReference>
<gene>
    <name evidence="1" type="ORF">GSPATT00028807001</name>
</gene>